<dbReference type="Proteomes" id="UP000288805">
    <property type="component" value="Unassembled WGS sequence"/>
</dbReference>
<dbReference type="InterPro" id="IPR057670">
    <property type="entry name" value="SH3_retrovirus"/>
</dbReference>
<dbReference type="SUPFAM" id="SSF53098">
    <property type="entry name" value="Ribonuclease H-like"/>
    <property type="match status" value="1"/>
</dbReference>
<organism evidence="4 5">
    <name type="scientific">Vitis vinifera</name>
    <name type="common">Grape</name>
    <dbReference type="NCBI Taxonomy" id="29760"/>
    <lineage>
        <taxon>Eukaryota</taxon>
        <taxon>Viridiplantae</taxon>
        <taxon>Streptophyta</taxon>
        <taxon>Embryophyta</taxon>
        <taxon>Tracheophyta</taxon>
        <taxon>Spermatophyta</taxon>
        <taxon>Magnoliopsida</taxon>
        <taxon>eudicotyledons</taxon>
        <taxon>Gunneridae</taxon>
        <taxon>Pentapetalae</taxon>
        <taxon>rosids</taxon>
        <taxon>Vitales</taxon>
        <taxon>Vitaceae</taxon>
        <taxon>Viteae</taxon>
        <taxon>Vitis</taxon>
    </lineage>
</organism>
<evidence type="ECO:0000259" key="3">
    <source>
        <dbReference type="PROSITE" id="PS50994"/>
    </source>
</evidence>
<dbReference type="Pfam" id="PF22936">
    <property type="entry name" value="Pol_BBD"/>
    <property type="match status" value="1"/>
</dbReference>
<dbReference type="InterPro" id="IPR036397">
    <property type="entry name" value="RNaseH_sf"/>
</dbReference>
<feature type="compositionally biased region" description="Low complexity" evidence="2">
    <location>
        <begin position="1005"/>
        <end position="1026"/>
    </location>
</feature>
<accession>A0A438HB57</accession>
<dbReference type="SUPFAM" id="SSF56672">
    <property type="entry name" value="DNA/RNA polymerases"/>
    <property type="match status" value="1"/>
</dbReference>
<dbReference type="Pfam" id="PF14244">
    <property type="entry name" value="Retrotran_gag_3"/>
    <property type="match status" value="1"/>
</dbReference>
<keyword evidence="1" id="KW-0378">Hydrolase</keyword>
<feature type="domain" description="Integrase catalytic" evidence="3">
    <location>
        <begin position="722"/>
        <end position="896"/>
    </location>
</feature>
<dbReference type="GO" id="GO:0003676">
    <property type="term" value="F:nucleic acid binding"/>
    <property type="evidence" value="ECO:0007669"/>
    <property type="project" value="InterPro"/>
</dbReference>
<name>A0A438HB57_VITVI</name>
<dbReference type="PANTHER" id="PTHR11439">
    <property type="entry name" value="GAG-POL-RELATED RETROTRANSPOSON"/>
    <property type="match status" value="1"/>
</dbReference>
<keyword evidence="1" id="KW-0645">Protease</keyword>
<gene>
    <name evidence="4" type="primary">GIP_46</name>
    <name evidence="4" type="ORF">CK203_044527</name>
</gene>
<dbReference type="InterPro" id="IPR001584">
    <property type="entry name" value="Integrase_cat-core"/>
</dbReference>
<sequence length="1698" mass="190885">MQRVNGRLPTLFFIFPYFKVIKEAPLVILGFEVVVPDEATMEHTVIPAIESLNRKDMEGARNLLRIALQVLLVSAVNTVILASDDMRDLLPRDDPLLRKCIDLMDALARSTINWARSVEKASCIFLNKFLKMSFGDSPLVNPSPVLPSSSNSFNQPPINPSDDSSSPYYLHPSDNPGALLVSEIFNGENYVAWSRSIVIALTVKNKVQFIDGSIVSPSIDQLVKHTAWLRANNLVLSWLMNSISKEIRNSLLFVVSAVDLWTELKVRYLRSDGPRVFQLEKSLSCISQGALSVTEYFSTFKTFWDEYISYRPFPTCTCGKMATCTCELFNFLQIRQQSDYVLKFLVGLNDSYASIRSQLLLMVPLPNMSKVFSLLLQEESQRQLTNSATCNETHALMAKQSNQQSYQPQSFKDKPKKSALHCTHCGYNGHTVDKCFQLHGYPPGWNGPKGKRNMASAHAAITTPKVPNQNSNEQQKFCFTPEEFHKLVVLANSVQPNSSNQNNVQPAVNLVTTSHFSGKVQPTLKPIFSYNSVTSKPNSTSYWLLDTGATDHMICSPLLYHSTPKPINASINLPNGTTVPATHIGTVCLSDSLFLHNVLCVPHFSFNLLSVSKLTKQSNLSLTFTASHCLLQDQSMEKMIGIALEKEGLYHLIPASSQAKTCNSFQFNSTPLALSSIHKHLDIWHCRLGHVSSSRFHSLKQIDSAITLDHTNVCDICPLAKQRRLPFSVSQSNSNKSFDLIHCDIWGPFGTTSYSGFRYFLTIVDDFTRCTWVYMIKAKSEVPSLIKNFCKMVANQFSSSVKAIRSDNGPEFLLTKFYHKYGILHQRSCVETPQQNGVVERKHQHLLSTARALMFQANLPLIFWSDCVLTAAHIINRIPTPLLQNKTPFEMLFNKTPNLSHLRVFGCLCFASTLTSHRQKFDSRATKCIFLGYPSDIKGYKLMDLNTNKILVSRNVIFHETIFPFQVLPQHPETHSFMFPLSQSFSDSPSTTSFFNSYHNVGSASPPNNSPSLSEPPTLLESNLPTFPSPSHVDSTDPKVLQLRKSTRIKQKPSYLQDYYCGNVSSSQNATQASTSLDCSPTKGNFYSLHHFLSTSRLSTSHKAFLTSITNSLEPKSYTQASRLPEWQAAMQHELTALELNKTWELVTLPKNKRTIGCKWVFKVKYKADGTIERHKARLVAKGYTQQEGLDFFDTFSPVAKITSIRLLLAVAAVKQWHLHQLDVNNAFLHGDLHEEVYMELPPGLAVQGEQKVCRLLKSLYGLKQASRQWYAKLSQALLSYGFIQGNSDCSLFIKKSESSFMALLVYVDDVLLASDNILEIQRLKTFLDAKFTIKDLGPLKYFLGLEVARSKTGISLCQRKYILDILEDTGLTGSKPAAFPMESTLKLSANDTNFYEDPSGYRRLIGRLLYLTLTRPDLAYSVQVLSQFLAKPAVSHHQAAIRVLRYLKATPGQGLFFPSSSDFQLKGFSDSDWAGCVDTRRSVTGFAIFLGNSLISWKSKKQVTVSRSSAEAEYRALATTTCEIQWLLYALQDLDIKHSQSALLYTDSQSAMSIATNPVQHERTKHIQIDCHLIREKLQQHVIKLFHIPSRLQLADIFTKPLGSLPFHHNLRKMNIINIHVHLEGGCWSVASHIESMELKRKEERLKIESKLDEKRLKSDVLLILNIVQLAQQDPRGSPYALHVRCPSSVSGLIGVN</sequence>
<dbReference type="Pfam" id="PF07727">
    <property type="entry name" value="RVT_2"/>
    <property type="match status" value="1"/>
</dbReference>
<dbReference type="InterPro" id="IPR001920">
    <property type="entry name" value="Asp/Glu_race"/>
</dbReference>
<evidence type="ECO:0000256" key="2">
    <source>
        <dbReference type="SAM" id="MobiDB-lite"/>
    </source>
</evidence>
<evidence type="ECO:0000313" key="5">
    <source>
        <dbReference type="Proteomes" id="UP000288805"/>
    </source>
</evidence>
<evidence type="ECO:0000256" key="1">
    <source>
        <dbReference type="ARBA" id="ARBA00022750"/>
    </source>
</evidence>
<dbReference type="InterPro" id="IPR012337">
    <property type="entry name" value="RNaseH-like_sf"/>
</dbReference>
<dbReference type="Pfam" id="PF00665">
    <property type="entry name" value="rve"/>
    <property type="match status" value="1"/>
</dbReference>
<dbReference type="GO" id="GO:0016855">
    <property type="term" value="F:racemase and epimerase activity, acting on amino acids and derivatives"/>
    <property type="evidence" value="ECO:0007669"/>
    <property type="project" value="InterPro"/>
</dbReference>
<dbReference type="Pfam" id="PF25597">
    <property type="entry name" value="SH3_retrovirus"/>
    <property type="match status" value="1"/>
</dbReference>
<dbReference type="PANTHER" id="PTHR11439:SF498">
    <property type="entry name" value="DNAK FAMILY PROTEIN"/>
    <property type="match status" value="1"/>
</dbReference>
<evidence type="ECO:0000313" key="4">
    <source>
        <dbReference type="EMBL" id="RVW81690.1"/>
    </source>
</evidence>
<dbReference type="CDD" id="cd09272">
    <property type="entry name" value="RNase_HI_RT_Ty1"/>
    <property type="match status" value="1"/>
</dbReference>
<reference evidence="4 5" key="1">
    <citation type="journal article" date="2018" name="PLoS Genet.">
        <title>Population sequencing reveals clonal diversity and ancestral inbreeding in the grapevine cultivar Chardonnay.</title>
        <authorList>
            <person name="Roach M.J."/>
            <person name="Johnson D.L."/>
            <person name="Bohlmann J."/>
            <person name="van Vuuren H.J."/>
            <person name="Jones S.J."/>
            <person name="Pretorius I.S."/>
            <person name="Schmidt S.A."/>
            <person name="Borneman A.R."/>
        </authorList>
    </citation>
    <scope>NUCLEOTIDE SEQUENCE [LARGE SCALE GENOMIC DNA]</scope>
    <source>
        <strain evidence="5">cv. Chardonnay</strain>
        <tissue evidence="4">Leaf</tissue>
    </source>
</reference>
<dbReference type="InterPro" id="IPR013103">
    <property type="entry name" value="RVT_2"/>
</dbReference>
<dbReference type="EMBL" id="QGNW01000250">
    <property type="protein sequence ID" value="RVW81690.1"/>
    <property type="molecule type" value="Genomic_DNA"/>
</dbReference>
<dbReference type="InterPro" id="IPR025724">
    <property type="entry name" value="GAG-pre-integrase_dom"/>
</dbReference>
<dbReference type="Gene3D" id="3.30.420.10">
    <property type="entry name" value="Ribonuclease H-like superfamily/Ribonuclease H"/>
    <property type="match status" value="1"/>
</dbReference>
<feature type="region of interest" description="Disordered" evidence="2">
    <location>
        <begin position="146"/>
        <end position="167"/>
    </location>
</feature>
<dbReference type="PROSITE" id="PS50994">
    <property type="entry name" value="INTEGRASE"/>
    <property type="match status" value="1"/>
</dbReference>
<dbReference type="InterPro" id="IPR054722">
    <property type="entry name" value="PolX-like_BBD"/>
</dbReference>
<dbReference type="SUPFAM" id="SSF53681">
    <property type="entry name" value="Aspartate/glutamate racemase"/>
    <property type="match status" value="1"/>
</dbReference>
<protein>
    <submittedName>
        <fullName evidence="4">Copia protein</fullName>
    </submittedName>
</protein>
<dbReference type="GO" id="GO:0004190">
    <property type="term" value="F:aspartic-type endopeptidase activity"/>
    <property type="evidence" value="ECO:0007669"/>
    <property type="project" value="UniProtKB-KW"/>
</dbReference>
<comment type="caution">
    <text evidence="4">The sequence shown here is derived from an EMBL/GenBank/DDBJ whole genome shotgun (WGS) entry which is preliminary data.</text>
</comment>
<proteinExistence type="predicted"/>
<dbReference type="GO" id="GO:0015074">
    <property type="term" value="P:DNA integration"/>
    <property type="evidence" value="ECO:0007669"/>
    <property type="project" value="InterPro"/>
</dbReference>
<keyword evidence="1" id="KW-0064">Aspartyl protease</keyword>
<feature type="region of interest" description="Disordered" evidence="2">
    <location>
        <begin position="1005"/>
        <end position="1044"/>
    </location>
</feature>
<dbReference type="InterPro" id="IPR043502">
    <property type="entry name" value="DNA/RNA_pol_sf"/>
</dbReference>
<dbReference type="Pfam" id="PF13976">
    <property type="entry name" value="gag_pre-integrs"/>
    <property type="match status" value="1"/>
</dbReference>
<dbReference type="InterPro" id="IPR029472">
    <property type="entry name" value="Copia-like_N"/>
</dbReference>